<feature type="transmembrane region" description="Helical" evidence="1">
    <location>
        <begin position="57"/>
        <end position="74"/>
    </location>
</feature>
<sequence>MVFEIFGWLGAVLYIVSYFMLSKGWLRQEAITYHLMNLGGAICLVVHAVHLTDRANILVNGVWAIIAIMAIYKFRSSFLRNKS</sequence>
<dbReference type="Pfam" id="PF26604">
    <property type="entry name" value="CBU_0592"/>
    <property type="match status" value="1"/>
</dbReference>
<feature type="transmembrane region" description="Helical" evidence="1">
    <location>
        <begin position="33"/>
        <end position="51"/>
    </location>
</feature>
<dbReference type="InterPro" id="IPR058058">
    <property type="entry name" value="CBU_0592-like"/>
</dbReference>
<protein>
    <recommendedName>
        <fullName evidence="2">CBU-0592-like domain-containing protein</fullName>
    </recommendedName>
</protein>
<reference evidence="4" key="1">
    <citation type="journal article" date="2019" name="Int. J. Syst. Evol. Microbiol.">
        <title>The Global Catalogue of Microorganisms (GCM) 10K type strain sequencing project: providing services to taxonomists for standard genome sequencing and annotation.</title>
        <authorList>
            <consortium name="The Broad Institute Genomics Platform"/>
            <consortium name="The Broad Institute Genome Sequencing Center for Infectious Disease"/>
            <person name="Wu L."/>
            <person name="Ma J."/>
        </authorList>
    </citation>
    <scope>NUCLEOTIDE SEQUENCE [LARGE SCALE GENOMIC DNA]</scope>
    <source>
        <strain evidence="4">CGMCC 1.15407</strain>
    </source>
</reference>
<gene>
    <name evidence="3" type="ORF">GCM10011339_30930</name>
</gene>
<dbReference type="NCBIfam" id="NF047864">
    <property type="entry name" value="CBU_0592_membra"/>
    <property type="match status" value="1"/>
</dbReference>
<comment type="caution">
    <text evidence="3">The sequence shown here is derived from an EMBL/GenBank/DDBJ whole genome shotgun (WGS) entry which is preliminary data.</text>
</comment>
<keyword evidence="1" id="KW-0472">Membrane</keyword>
<evidence type="ECO:0000313" key="4">
    <source>
        <dbReference type="Proteomes" id="UP000647339"/>
    </source>
</evidence>
<dbReference type="EMBL" id="BMIU01000016">
    <property type="protein sequence ID" value="GGF40200.1"/>
    <property type="molecule type" value="Genomic_DNA"/>
</dbReference>
<dbReference type="RefSeq" id="WP_137404814.1">
    <property type="nucleotide sequence ID" value="NZ_BMIU01000016.1"/>
</dbReference>
<dbReference type="Proteomes" id="UP000647339">
    <property type="component" value="Unassembled WGS sequence"/>
</dbReference>
<name>A0ABQ1V7D3_9BACT</name>
<keyword evidence="1" id="KW-1133">Transmembrane helix</keyword>
<evidence type="ECO:0000259" key="2">
    <source>
        <dbReference type="Pfam" id="PF26604"/>
    </source>
</evidence>
<accession>A0ABQ1V7D3</accession>
<evidence type="ECO:0000313" key="3">
    <source>
        <dbReference type="EMBL" id="GGF40200.1"/>
    </source>
</evidence>
<keyword evidence="4" id="KW-1185">Reference proteome</keyword>
<keyword evidence="1" id="KW-0812">Transmembrane</keyword>
<feature type="transmembrane region" description="Helical" evidence="1">
    <location>
        <begin position="6"/>
        <end position="26"/>
    </location>
</feature>
<proteinExistence type="predicted"/>
<organism evidence="3 4">
    <name type="scientific">Echinicola rosea</name>
    <dbReference type="NCBI Taxonomy" id="1807691"/>
    <lineage>
        <taxon>Bacteria</taxon>
        <taxon>Pseudomonadati</taxon>
        <taxon>Bacteroidota</taxon>
        <taxon>Cytophagia</taxon>
        <taxon>Cytophagales</taxon>
        <taxon>Cyclobacteriaceae</taxon>
        <taxon>Echinicola</taxon>
    </lineage>
</organism>
<feature type="domain" description="CBU-0592-like" evidence="2">
    <location>
        <begin position="3"/>
        <end position="74"/>
    </location>
</feature>
<evidence type="ECO:0000256" key="1">
    <source>
        <dbReference type="SAM" id="Phobius"/>
    </source>
</evidence>